<dbReference type="Proteomes" id="UP001165960">
    <property type="component" value="Unassembled WGS sequence"/>
</dbReference>
<reference evidence="1" key="1">
    <citation type="submission" date="2022-04" db="EMBL/GenBank/DDBJ databases">
        <title>Genome of the entomopathogenic fungus Entomophthora muscae.</title>
        <authorList>
            <person name="Elya C."/>
            <person name="Lovett B.R."/>
            <person name="Lee E."/>
            <person name="Macias A.M."/>
            <person name="Hajek A.E."/>
            <person name="De Bivort B.L."/>
            <person name="Kasson M.T."/>
            <person name="De Fine Licht H.H."/>
            <person name="Stajich J.E."/>
        </authorList>
    </citation>
    <scope>NUCLEOTIDE SEQUENCE</scope>
    <source>
        <strain evidence="1">Berkeley</strain>
    </source>
</reference>
<dbReference type="EMBL" id="QTSX02004378">
    <property type="protein sequence ID" value="KAJ9065121.1"/>
    <property type="molecule type" value="Genomic_DNA"/>
</dbReference>
<protein>
    <submittedName>
        <fullName evidence="1">Uncharacterized protein</fullName>
    </submittedName>
</protein>
<sequence>MPTALPGMARDALEQNYAGIPKQDNLNLFGYPNQPQRDFNLVSNPNTTNRPITFSSVDSTSNSMLNSHHSQASQFNSRNLSFQASESQLSLARRMSADQGYSHPSIMLSNQRFGESASDSVYSRQMQENMSGLAQVPGMSKAKLVFEGDIQEIPNNWSEEERSNRRRLVQFYRKHDNNSIMCRFSIVPPSSRPPNSIVISCIYWEERDQFFITSVDCIHLLESLISVRFTVEEKNRIRRNLEGFRPLTVSKCKQDTAEFFKLIMAFPNPKPRNIEKDVKVFPWSVLQHALIKIVSKYATGFSSSIPKYDAPSYPVAAYNHQVAGFQRRYSQPSNLDMYNQPYFAPPMAQMPAIPERPPVDQFPRRHSMSDPYSVQRLHQRAPPTSLSRVEEDCTTPYSYSNQPTGLGIAEGYGTSTGVSSQSAYQSTQQSNHQNPGFFFPTRE</sequence>
<evidence type="ECO:0000313" key="2">
    <source>
        <dbReference type="Proteomes" id="UP001165960"/>
    </source>
</evidence>
<name>A0ACC2SSG8_9FUNG</name>
<evidence type="ECO:0000313" key="1">
    <source>
        <dbReference type="EMBL" id="KAJ9065121.1"/>
    </source>
</evidence>
<accession>A0ACC2SSG8</accession>
<gene>
    <name evidence="1" type="ORF">DSO57_1023004</name>
</gene>
<proteinExistence type="predicted"/>
<organism evidence="1 2">
    <name type="scientific">Entomophthora muscae</name>
    <dbReference type="NCBI Taxonomy" id="34485"/>
    <lineage>
        <taxon>Eukaryota</taxon>
        <taxon>Fungi</taxon>
        <taxon>Fungi incertae sedis</taxon>
        <taxon>Zoopagomycota</taxon>
        <taxon>Entomophthoromycotina</taxon>
        <taxon>Entomophthoromycetes</taxon>
        <taxon>Entomophthorales</taxon>
        <taxon>Entomophthoraceae</taxon>
        <taxon>Entomophthora</taxon>
    </lineage>
</organism>
<keyword evidence="2" id="KW-1185">Reference proteome</keyword>
<comment type="caution">
    <text evidence="1">The sequence shown here is derived from an EMBL/GenBank/DDBJ whole genome shotgun (WGS) entry which is preliminary data.</text>
</comment>